<dbReference type="Pfam" id="PF19489">
    <property type="entry name" value="SLT_4"/>
    <property type="match status" value="1"/>
</dbReference>
<reference evidence="2 3" key="2">
    <citation type="submission" date="2020-11" db="EMBL/GenBank/DDBJ databases">
        <title>Sulfur oxidizing isolate from Hospital Hole Sinkhole.</title>
        <authorList>
            <person name="Scott K.M."/>
        </authorList>
    </citation>
    <scope>NUCLEOTIDE SEQUENCE [LARGE SCALE GENOMIC DNA]</scope>
    <source>
        <strain evidence="2 3">HH1</strain>
    </source>
</reference>
<dbReference type="SUPFAM" id="SSF53955">
    <property type="entry name" value="Lysozyme-like"/>
    <property type="match status" value="1"/>
</dbReference>
<dbReference type="InterPro" id="IPR023346">
    <property type="entry name" value="Lysozyme-like_dom_sf"/>
</dbReference>
<evidence type="ECO:0000313" key="2">
    <source>
        <dbReference type="EMBL" id="MBF6057579.1"/>
    </source>
</evidence>
<evidence type="ECO:0000259" key="1">
    <source>
        <dbReference type="Pfam" id="PF19489"/>
    </source>
</evidence>
<dbReference type="Gene3D" id="1.10.530.10">
    <property type="match status" value="1"/>
</dbReference>
<evidence type="ECO:0000313" key="3">
    <source>
        <dbReference type="Proteomes" id="UP001193680"/>
    </source>
</evidence>
<dbReference type="Proteomes" id="UP001193680">
    <property type="component" value="Unassembled WGS sequence"/>
</dbReference>
<reference evidence="2 3" key="1">
    <citation type="submission" date="2020-06" db="EMBL/GenBank/DDBJ databases">
        <authorList>
            <person name="Scott K."/>
        </authorList>
    </citation>
    <scope>NUCLEOTIDE SEQUENCE [LARGE SCALE GENOMIC DNA]</scope>
    <source>
        <strain evidence="2 3">HH1</strain>
    </source>
</reference>
<name>A0ABS0BW17_9GAMM</name>
<comment type="caution">
    <text evidence="2">The sequence shown here is derived from an EMBL/GenBank/DDBJ whole genome shotgun (WGS) entry which is preliminary data.</text>
</comment>
<protein>
    <submittedName>
        <fullName evidence="2">Transglycosylase SLT domain-containing protein</fullName>
    </submittedName>
</protein>
<sequence length="180" mass="20691">MLLAGCSSGPPPKSTHDNLCSIYYFDDDWYDAAEDSYDRWGIPPYVLMAFVHQESRFQPDAQPDRPYFLGFIPLPRPSSAYGYAQAQDEAWYDYQKATGRWGADRDDIDDALDFIGWYNNRSHQLLGIAKTDAYNLYLAYHEGHGGYKRKTYNGKAWLKKVASKVSTRANLYKKQSANCR</sequence>
<proteinExistence type="predicted"/>
<dbReference type="EMBL" id="JACBGI020000005">
    <property type="protein sequence ID" value="MBF6057579.1"/>
    <property type="molecule type" value="Genomic_DNA"/>
</dbReference>
<accession>A0ABS0BW17</accession>
<organism evidence="2 3">
    <name type="scientific">Thiomicrorhabdus heinhorstiae</name>
    <dbReference type="NCBI Taxonomy" id="2748010"/>
    <lineage>
        <taxon>Bacteria</taxon>
        <taxon>Pseudomonadati</taxon>
        <taxon>Pseudomonadota</taxon>
        <taxon>Gammaproteobacteria</taxon>
        <taxon>Thiotrichales</taxon>
        <taxon>Piscirickettsiaceae</taxon>
        <taxon>Thiomicrorhabdus</taxon>
    </lineage>
</organism>
<dbReference type="InterPro" id="IPR045795">
    <property type="entry name" value="SLT_4"/>
</dbReference>
<gene>
    <name evidence="2" type="ORF">H8792_004425</name>
</gene>
<feature type="domain" description="Transglycosylase SLT" evidence="1">
    <location>
        <begin position="2"/>
        <end position="179"/>
    </location>
</feature>
<keyword evidence="3" id="KW-1185">Reference proteome</keyword>